<evidence type="ECO:0000313" key="2">
    <source>
        <dbReference type="Proteomes" id="UP000676325"/>
    </source>
</evidence>
<evidence type="ECO:0000313" key="1">
    <source>
        <dbReference type="EMBL" id="MBR7824951.1"/>
    </source>
</evidence>
<accession>A0A941IIP1</accession>
<organism evidence="1 2">
    <name type="scientific">Actinospica acidithermotolerans</name>
    <dbReference type="NCBI Taxonomy" id="2828514"/>
    <lineage>
        <taxon>Bacteria</taxon>
        <taxon>Bacillati</taxon>
        <taxon>Actinomycetota</taxon>
        <taxon>Actinomycetes</taxon>
        <taxon>Catenulisporales</taxon>
        <taxon>Actinospicaceae</taxon>
        <taxon>Actinospica</taxon>
    </lineage>
</organism>
<name>A0A941IIP1_9ACTN</name>
<dbReference type="Pfam" id="PF20199">
    <property type="entry name" value="RepSA"/>
    <property type="match status" value="1"/>
</dbReference>
<dbReference type="InterPro" id="IPR046828">
    <property type="entry name" value="RepSA"/>
</dbReference>
<gene>
    <name evidence="1" type="ORF">KDK95_01430</name>
</gene>
<dbReference type="EMBL" id="JAGSOH010000002">
    <property type="protein sequence ID" value="MBR7824951.1"/>
    <property type="molecule type" value="Genomic_DNA"/>
</dbReference>
<reference evidence="1" key="1">
    <citation type="submission" date="2021-04" db="EMBL/GenBank/DDBJ databases">
        <title>Genome based classification of Actinospica acidithermotolerans sp. nov., an actinobacterium isolated from an Indonesian hot spring.</title>
        <authorList>
            <person name="Kusuma A.B."/>
            <person name="Putra K.E."/>
            <person name="Nafisah S."/>
            <person name="Loh J."/>
            <person name="Nouioui I."/>
            <person name="Goodfellow M."/>
        </authorList>
    </citation>
    <scope>NUCLEOTIDE SEQUENCE</scope>
    <source>
        <strain evidence="1">MGRD01-02</strain>
    </source>
</reference>
<comment type="caution">
    <text evidence="1">The sequence shown here is derived from an EMBL/GenBank/DDBJ whole genome shotgun (WGS) entry which is preliminary data.</text>
</comment>
<proteinExistence type="predicted"/>
<keyword evidence="2" id="KW-1185">Reference proteome</keyword>
<protein>
    <recommendedName>
        <fullName evidence="3">Plasmid replication initiator protein</fullName>
    </recommendedName>
</protein>
<evidence type="ECO:0008006" key="3">
    <source>
        <dbReference type="Google" id="ProtNLM"/>
    </source>
</evidence>
<dbReference type="Proteomes" id="UP000676325">
    <property type="component" value="Unassembled WGS sequence"/>
</dbReference>
<sequence length="474" mass="52124">MAMVAVMPDRSDRPVLRISHLARMVGPEFRAWYQALERLGGCAGPVMLVGHTLTRDAATSELLHVFRSADLPFGTLMVACRNRRESVCVPCSLLHNGDTFQIIRSGLSGGKGVPASVSRHPRVFATVTAPSFGPVHRVTDNHRASDRCRVRRGELTCPHGNRLWCAAQHSASDPRVGTPLCAECYDYAGAVLWNASFGVLWNQFVKQIGRETAERVGVRRGELPNLVRLSFAKVVEFQRRGSIHAHAAFRFDGPDGPGDDPPVWATVGLLREAITAAGPATRRYLAGPGGERRALALGRQLDVREITGAGTDDRVLSETAVGSYIAKYVTKGDPAGMVLPRRLRHIGQIEAAPLSEHARRLMRTAWELGDVPEYEGLHLQMWANQLGFRGNIATKSRVYSTTYGELREVRAAYRRELAGVVEPKTGVVRESSWEFVGKGLAPDLAEIAEGIAEETVIRKGPRPDWIEFDRSEET</sequence>
<dbReference type="AlphaFoldDB" id="A0A941IIP1"/>